<sequence>MSLVDGRFHLSPNRASLFLLYNCNSTLLANDTELLKYKVDCLGENGTGSTLAMLDDDPLLGPASDKCETGVVAPLDLYGGEIAGTEGMLLLDRGFVLNWIASDCRTCEESGGKCGFDEATYNFKCFCPDRPYTWNCPSGKNRTGSVSMNSDQEFNFQMPVFSFCVGSACIIRT</sequence>
<dbReference type="AlphaFoldDB" id="A0A5N5N2Z4"/>
<dbReference type="PANTHER" id="PTHR33138:SF27">
    <property type="entry name" value="WALL-ASSOCIATED RECEPTOR KINASE C-TERMINAL DOMAIN-CONTAINING PROTEIN"/>
    <property type="match status" value="1"/>
</dbReference>
<dbReference type="PANTHER" id="PTHR33138">
    <property type="entry name" value="OS01G0690200 PROTEIN"/>
    <property type="match status" value="1"/>
</dbReference>
<dbReference type="InterPro" id="IPR032872">
    <property type="entry name" value="WAK_assoc_C"/>
</dbReference>
<dbReference type="EMBL" id="VDCV01000004">
    <property type="protein sequence ID" value="KAB5560821.1"/>
    <property type="molecule type" value="Genomic_DNA"/>
</dbReference>
<keyword evidence="1" id="KW-0325">Glycoprotein</keyword>
<dbReference type="Pfam" id="PF14380">
    <property type="entry name" value="WAK_assoc"/>
    <property type="match status" value="1"/>
</dbReference>
<keyword evidence="4" id="KW-1185">Reference proteome</keyword>
<gene>
    <name evidence="3" type="ORF">DKX38_005778</name>
</gene>
<dbReference type="Proteomes" id="UP000326939">
    <property type="component" value="Chromosome 4"/>
</dbReference>
<evidence type="ECO:0000259" key="2">
    <source>
        <dbReference type="Pfam" id="PF14380"/>
    </source>
</evidence>
<proteinExistence type="predicted"/>
<protein>
    <recommendedName>
        <fullName evidence="2">Wall-associated receptor kinase C-terminal domain-containing protein</fullName>
    </recommendedName>
</protein>
<evidence type="ECO:0000313" key="4">
    <source>
        <dbReference type="Proteomes" id="UP000326939"/>
    </source>
</evidence>
<name>A0A5N5N2Z4_9ROSI</name>
<feature type="domain" description="Wall-associated receptor kinase C-terminal" evidence="2">
    <location>
        <begin position="63"/>
        <end position="130"/>
    </location>
</feature>
<evidence type="ECO:0000256" key="1">
    <source>
        <dbReference type="ARBA" id="ARBA00023180"/>
    </source>
</evidence>
<evidence type="ECO:0000313" key="3">
    <source>
        <dbReference type="EMBL" id="KAB5560821.1"/>
    </source>
</evidence>
<accession>A0A5N5N2Z4</accession>
<reference evidence="4" key="1">
    <citation type="journal article" date="2019" name="Gigascience">
        <title>De novo genome assembly of the endangered Acer yangbiense, a plant species with extremely small populations endemic to Yunnan Province, China.</title>
        <authorList>
            <person name="Yang J."/>
            <person name="Wariss H.M."/>
            <person name="Tao L."/>
            <person name="Zhang R."/>
            <person name="Yun Q."/>
            <person name="Hollingsworth P."/>
            <person name="Dao Z."/>
            <person name="Luo G."/>
            <person name="Guo H."/>
            <person name="Ma Y."/>
            <person name="Sun W."/>
        </authorList>
    </citation>
    <scope>NUCLEOTIDE SEQUENCE [LARGE SCALE GENOMIC DNA]</scope>
    <source>
        <strain evidence="4">cv. br00</strain>
    </source>
</reference>
<comment type="caution">
    <text evidence="3">The sequence shown here is derived from an EMBL/GenBank/DDBJ whole genome shotgun (WGS) entry which is preliminary data.</text>
</comment>
<organism evidence="3 4">
    <name type="scientific">Salix brachista</name>
    <dbReference type="NCBI Taxonomy" id="2182728"/>
    <lineage>
        <taxon>Eukaryota</taxon>
        <taxon>Viridiplantae</taxon>
        <taxon>Streptophyta</taxon>
        <taxon>Embryophyta</taxon>
        <taxon>Tracheophyta</taxon>
        <taxon>Spermatophyta</taxon>
        <taxon>Magnoliopsida</taxon>
        <taxon>eudicotyledons</taxon>
        <taxon>Gunneridae</taxon>
        <taxon>Pentapetalae</taxon>
        <taxon>rosids</taxon>
        <taxon>fabids</taxon>
        <taxon>Malpighiales</taxon>
        <taxon>Salicaceae</taxon>
        <taxon>Saliceae</taxon>
        <taxon>Salix</taxon>
    </lineage>
</organism>